<evidence type="ECO:0000313" key="2">
    <source>
        <dbReference type="EMBL" id="AFZ49294.1"/>
    </source>
</evidence>
<evidence type="ECO:0000313" key="3">
    <source>
        <dbReference type="Proteomes" id="UP000010482"/>
    </source>
</evidence>
<evidence type="ECO:0000259" key="1">
    <source>
        <dbReference type="Pfam" id="PF00534"/>
    </source>
</evidence>
<feature type="domain" description="Glycosyl transferase family 1" evidence="1">
    <location>
        <begin position="193"/>
        <end position="324"/>
    </location>
</feature>
<proteinExistence type="predicted"/>
<protein>
    <submittedName>
        <fullName evidence="2">Glycosyltransferase</fullName>
    </submittedName>
</protein>
<dbReference type="Gene3D" id="3.40.50.2000">
    <property type="entry name" value="Glycogen Phosphorylase B"/>
    <property type="match status" value="2"/>
</dbReference>
<dbReference type="InterPro" id="IPR001296">
    <property type="entry name" value="Glyco_trans_1"/>
</dbReference>
<dbReference type="OrthoDB" id="9795068at2"/>
<dbReference type="CDD" id="cd03802">
    <property type="entry name" value="GT4_AviGT4-like"/>
    <property type="match status" value="1"/>
</dbReference>
<sequence length="372" mass="41269">MNQNPQSLSLLFLSTPVGALGTGEGGGVELTIKNLAQDLRHTQHQVTILAPSGSHFEEIPIEPIAGNRQIPVQGEGRNAGIYLPPNSVLGNMCDYARQVQADYDLIVNFAYDWLPFYLTPFFNTPIAHFISMGSMSDALDQIMAQTIERFPGTFGVYTKTQAETFPFADACRCLSSGLDLGLYEFSAAHEQSLVWLGRIAPEKGLEDAVAAVQQLGIPLKIFGWLQDQEYWQQILSQYPNAPIEYGGFLSTTDLQQEIRRCRALLMTPRWVEAFGNVAIEALACGVPVISYQRGGPAEIIRDGETGFLVQPDSVEGLVKAINRIDEIDRWACRQQVETEYSLSALRDRFLAWFDQILYPSSVPPFQRGVRGG</sequence>
<dbReference type="RefSeq" id="WP_015228307.1">
    <property type="nucleotide sequence ID" value="NC_019780.1"/>
</dbReference>
<dbReference type="InterPro" id="IPR050194">
    <property type="entry name" value="Glycosyltransferase_grp1"/>
</dbReference>
<dbReference type="PANTHER" id="PTHR45947">
    <property type="entry name" value="SULFOQUINOVOSYL TRANSFERASE SQD2"/>
    <property type="match status" value="1"/>
</dbReference>
<gene>
    <name evidence="2" type="ORF">Dacsa_0510</name>
</gene>
<dbReference type="eggNOG" id="COG0438">
    <property type="taxonomic scope" value="Bacteria"/>
</dbReference>
<dbReference type="STRING" id="13035.Dacsa_0510"/>
<dbReference type="AlphaFoldDB" id="K9YQW7"/>
<accession>K9YQW7</accession>
<dbReference type="SUPFAM" id="SSF53756">
    <property type="entry name" value="UDP-Glycosyltransferase/glycogen phosphorylase"/>
    <property type="match status" value="1"/>
</dbReference>
<dbReference type="Pfam" id="PF00534">
    <property type="entry name" value="Glycos_transf_1"/>
    <property type="match status" value="1"/>
</dbReference>
<keyword evidence="3" id="KW-1185">Reference proteome</keyword>
<reference evidence="2" key="1">
    <citation type="submission" date="2012-04" db="EMBL/GenBank/DDBJ databases">
        <title>Finished genome of Dactylococcopsis salina PCC 8305.</title>
        <authorList>
            <consortium name="US DOE Joint Genome Institute"/>
            <person name="Gugger M."/>
            <person name="Coursin T."/>
            <person name="Rippka R."/>
            <person name="Tandeau De Marsac N."/>
            <person name="Huntemann M."/>
            <person name="Wei C.-L."/>
            <person name="Han J."/>
            <person name="Detter J.C."/>
            <person name="Han C."/>
            <person name="Tapia R."/>
            <person name="Daligault H."/>
            <person name="Chen A."/>
            <person name="Krypides N."/>
            <person name="Mavromatis K."/>
            <person name="Markowitz V."/>
            <person name="Szeto E."/>
            <person name="Ivanova N."/>
            <person name="Ovchinnikova G."/>
            <person name="Pagani I."/>
            <person name="Pati A."/>
            <person name="Goodwin L."/>
            <person name="Peters L."/>
            <person name="Pitluck S."/>
            <person name="Woyke T."/>
            <person name="Kerfeld C."/>
        </authorList>
    </citation>
    <scope>NUCLEOTIDE SEQUENCE [LARGE SCALE GENOMIC DNA]</scope>
    <source>
        <strain evidence="2">PCC 8305</strain>
    </source>
</reference>
<dbReference type="GO" id="GO:0016757">
    <property type="term" value="F:glycosyltransferase activity"/>
    <property type="evidence" value="ECO:0007669"/>
    <property type="project" value="InterPro"/>
</dbReference>
<dbReference type="PATRIC" id="fig|13035.3.peg.582"/>
<name>K9YQW7_DACS8</name>
<dbReference type="HOGENOM" id="CLU_042257_1_0_3"/>
<dbReference type="PANTHER" id="PTHR45947:SF3">
    <property type="entry name" value="SULFOQUINOVOSYL TRANSFERASE SQD2"/>
    <property type="match status" value="1"/>
</dbReference>
<dbReference type="EMBL" id="CP003944">
    <property type="protein sequence ID" value="AFZ49294.1"/>
    <property type="molecule type" value="Genomic_DNA"/>
</dbReference>
<dbReference type="KEGG" id="dsl:Dacsa_0510"/>
<organism evidence="2 3">
    <name type="scientific">Dactylococcopsis salina (strain PCC 8305)</name>
    <name type="common">Myxobactron salinum</name>
    <dbReference type="NCBI Taxonomy" id="13035"/>
    <lineage>
        <taxon>Bacteria</taxon>
        <taxon>Bacillati</taxon>
        <taxon>Cyanobacteriota</taxon>
        <taxon>Cyanophyceae</taxon>
        <taxon>Nodosilineales</taxon>
        <taxon>Cymatolegaceae</taxon>
        <taxon>Dactylococcopsis</taxon>
    </lineage>
</organism>
<dbReference type="Proteomes" id="UP000010482">
    <property type="component" value="Chromosome"/>
</dbReference>